<dbReference type="AlphaFoldDB" id="A0AAD6UM38"/>
<feature type="compositionally biased region" description="Low complexity" evidence="1">
    <location>
        <begin position="87"/>
        <end position="112"/>
    </location>
</feature>
<evidence type="ECO:0000313" key="3">
    <source>
        <dbReference type="Proteomes" id="UP001219525"/>
    </source>
</evidence>
<organism evidence="2 3">
    <name type="scientific">Mycena pura</name>
    <dbReference type="NCBI Taxonomy" id="153505"/>
    <lineage>
        <taxon>Eukaryota</taxon>
        <taxon>Fungi</taxon>
        <taxon>Dikarya</taxon>
        <taxon>Basidiomycota</taxon>
        <taxon>Agaricomycotina</taxon>
        <taxon>Agaricomycetes</taxon>
        <taxon>Agaricomycetidae</taxon>
        <taxon>Agaricales</taxon>
        <taxon>Marasmiineae</taxon>
        <taxon>Mycenaceae</taxon>
        <taxon>Mycena</taxon>
    </lineage>
</organism>
<gene>
    <name evidence="2" type="ORF">GGX14DRAFT_408075</name>
</gene>
<proteinExistence type="predicted"/>
<dbReference type="Proteomes" id="UP001219525">
    <property type="component" value="Unassembled WGS sequence"/>
</dbReference>
<feature type="region of interest" description="Disordered" evidence="1">
    <location>
        <begin position="52"/>
        <end position="121"/>
    </location>
</feature>
<name>A0AAD6UM38_9AGAR</name>
<keyword evidence="3" id="KW-1185">Reference proteome</keyword>
<dbReference type="EMBL" id="JARJCW010000151">
    <property type="protein sequence ID" value="KAJ7190381.1"/>
    <property type="molecule type" value="Genomic_DNA"/>
</dbReference>
<reference evidence="2" key="1">
    <citation type="submission" date="2023-03" db="EMBL/GenBank/DDBJ databases">
        <title>Massive genome expansion in bonnet fungi (Mycena s.s.) driven by repeated elements and novel gene families across ecological guilds.</title>
        <authorList>
            <consortium name="Lawrence Berkeley National Laboratory"/>
            <person name="Harder C.B."/>
            <person name="Miyauchi S."/>
            <person name="Viragh M."/>
            <person name="Kuo A."/>
            <person name="Thoen E."/>
            <person name="Andreopoulos B."/>
            <person name="Lu D."/>
            <person name="Skrede I."/>
            <person name="Drula E."/>
            <person name="Henrissat B."/>
            <person name="Morin E."/>
            <person name="Kohler A."/>
            <person name="Barry K."/>
            <person name="LaButti K."/>
            <person name="Morin E."/>
            <person name="Salamov A."/>
            <person name="Lipzen A."/>
            <person name="Mereny Z."/>
            <person name="Hegedus B."/>
            <person name="Baldrian P."/>
            <person name="Stursova M."/>
            <person name="Weitz H."/>
            <person name="Taylor A."/>
            <person name="Grigoriev I.V."/>
            <person name="Nagy L.G."/>
            <person name="Martin F."/>
            <person name="Kauserud H."/>
        </authorList>
    </citation>
    <scope>NUCLEOTIDE SEQUENCE</scope>
    <source>
        <strain evidence="2">9144</strain>
    </source>
</reference>
<evidence type="ECO:0000313" key="2">
    <source>
        <dbReference type="EMBL" id="KAJ7190381.1"/>
    </source>
</evidence>
<feature type="compositionally biased region" description="Pro residues" evidence="1">
    <location>
        <begin position="59"/>
        <end position="68"/>
    </location>
</feature>
<feature type="compositionally biased region" description="Low complexity" evidence="1">
    <location>
        <begin position="69"/>
        <end position="78"/>
    </location>
</feature>
<evidence type="ECO:0000256" key="1">
    <source>
        <dbReference type="SAM" id="MobiDB-lite"/>
    </source>
</evidence>
<feature type="compositionally biased region" description="Low complexity" evidence="1">
    <location>
        <begin position="17"/>
        <end position="39"/>
    </location>
</feature>
<feature type="region of interest" description="Disordered" evidence="1">
    <location>
        <begin position="190"/>
        <end position="221"/>
    </location>
</feature>
<sequence length="221" mass="23515">MTQTPAPTTPAPPLTPRSPRTPRSSSRLTTTTTTTTITTVTERLRVVYISDSEPESPDLSPPSSPAPPSASLTPSLEPMLAGAPDQATATNANNLNQGAPRTTTTTATPQTQIPHPSQLEKPCRGQVVQGYHVVTRGTRVGIFFNCAHISSRLIVKPMVTHVSDSRHCKMPTFATALATYTVALPAIQKQEGPAAENSERKSKRVGCKELEAPQGRSGAKK</sequence>
<protein>
    <submittedName>
        <fullName evidence="2">Uncharacterized protein</fullName>
    </submittedName>
</protein>
<feature type="region of interest" description="Disordered" evidence="1">
    <location>
        <begin position="1"/>
        <end position="40"/>
    </location>
</feature>
<accession>A0AAD6UM38</accession>
<comment type="caution">
    <text evidence="2">The sequence shown here is derived from an EMBL/GenBank/DDBJ whole genome shotgun (WGS) entry which is preliminary data.</text>
</comment>
<feature type="compositionally biased region" description="Pro residues" evidence="1">
    <location>
        <begin position="7"/>
        <end position="16"/>
    </location>
</feature>